<feature type="domain" description="Cell morphogenesis protein N-terminal" evidence="2">
    <location>
        <begin position="373"/>
        <end position="947"/>
    </location>
</feature>
<gene>
    <name evidence="5" type="ORF">DIURU_000775</name>
</gene>
<comment type="caution">
    <text evidence="5">The sequence shown here is derived from an EMBL/GenBank/DDBJ whole genome shotgun (WGS) entry which is preliminary data.</text>
</comment>
<feature type="domain" description="Cell morphogenesis central region" evidence="4">
    <location>
        <begin position="1552"/>
        <end position="1775"/>
    </location>
</feature>
<evidence type="ECO:0000259" key="3">
    <source>
        <dbReference type="Pfam" id="PF14225"/>
    </source>
</evidence>
<accession>A0A642UX62</accession>
<evidence type="ECO:0000313" key="6">
    <source>
        <dbReference type="Proteomes" id="UP000449547"/>
    </source>
</evidence>
<dbReference type="Pfam" id="PF14222">
    <property type="entry name" value="MOR2-PAG1_N"/>
    <property type="match status" value="1"/>
</dbReference>
<dbReference type="InterPro" id="IPR016024">
    <property type="entry name" value="ARM-type_fold"/>
</dbReference>
<dbReference type="InterPro" id="IPR039867">
    <property type="entry name" value="Furry/Tao3/Mor2"/>
</dbReference>
<dbReference type="SUPFAM" id="SSF48371">
    <property type="entry name" value="ARM repeat"/>
    <property type="match status" value="2"/>
</dbReference>
<proteinExistence type="predicted"/>
<keyword evidence="6" id="KW-1185">Reference proteome</keyword>
<feature type="region of interest" description="Disordered" evidence="1">
    <location>
        <begin position="2512"/>
        <end position="2597"/>
    </location>
</feature>
<dbReference type="InterPro" id="IPR025614">
    <property type="entry name" value="Cell_morpho_N"/>
</dbReference>
<organism evidence="5 6">
    <name type="scientific">Diutina rugosa</name>
    <name type="common">Yeast</name>
    <name type="synonym">Candida rugosa</name>
    <dbReference type="NCBI Taxonomy" id="5481"/>
    <lineage>
        <taxon>Eukaryota</taxon>
        <taxon>Fungi</taxon>
        <taxon>Dikarya</taxon>
        <taxon>Ascomycota</taxon>
        <taxon>Saccharomycotina</taxon>
        <taxon>Pichiomycetes</taxon>
        <taxon>Debaryomycetaceae</taxon>
        <taxon>Diutina</taxon>
    </lineage>
</organism>
<dbReference type="VEuPathDB" id="FungiDB:DIURU_000775"/>
<dbReference type="PANTHER" id="PTHR12295">
    <property type="entry name" value="FURRY-RELATED"/>
    <property type="match status" value="1"/>
</dbReference>
<dbReference type="Proteomes" id="UP000449547">
    <property type="component" value="Unassembled WGS sequence"/>
</dbReference>
<dbReference type="OrthoDB" id="6287725at2759"/>
<feature type="domain" description="Cell morphogenesis protein C-terminal" evidence="3">
    <location>
        <begin position="2056"/>
        <end position="2307"/>
    </location>
</feature>
<feature type="compositionally biased region" description="Low complexity" evidence="1">
    <location>
        <begin position="286"/>
        <end position="300"/>
    </location>
</feature>
<dbReference type="GO" id="GO:0005938">
    <property type="term" value="C:cell cortex"/>
    <property type="evidence" value="ECO:0007669"/>
    <property type="project" value="TreeGrafter"/>
</dbReference>
<sequence>MIEIPDLDDVVPHPGAATSRALQGGYRYPIATDFVDKVAALDLSDDEEGDTTADTLPQMPAALPPAPLSPSMAHFTQLPPQGSSASASADVDITPVELNNSTLSSGPSEVVDTSTVLPRVIEMPELDQESVGVRIPSAPVEFTFGGAGDADNDLLPTTTPLPFHDQRQALVTDYKTPTEYTLHIIFTQFVRIAEIKLSQCADHPLHEDAPVADTLRAGADPAFDKVVASLGFIAKNKPKPVIDSVMFWRKSKSEMAAMAAVDLERVMARQQSISPNPSQPGIAKRSVSSQATSPASTAPSLGSRAKRSLSLMRTKSFPKFGAGGAHRRNQSTSALAVTPPSASGDAHHGDDYFTPPVANQQVSHARHQAIVAERKSLASIYILCRVLIEIVRQSTSMGPELRDKLEEIVYSQLKTTDPVATSQSLTRLANWTLFCELLGHMSHDHFVSVSDRFIADLERYGHGESIPVHDEPRLHLLIHGMRFLELRNYPPEDFEETSEFVCSLARFFAASTNETVTFAYCEVIGNMLLPLAHQLTAEVNHPVWMEAMEILYEKASKLWQASLSVADDGGGGAQAWSYSVHLMTAVLACSRRELFSNTWFEMLQRNSFKLRAKVDVEDRITYVVCAARLMWVYLYRLPDTLNNTLKKLDQAVEMLLLQPTKKNGQWLTNDQYLVGASVEFLRVAGYSHLNHMLENVFIPAFNSSFNGNSLEGMCPEKLVVLIRAYLVILEDYEVGQKPKFPSDEVLSQRLKGPFGRPLAATSSPSTTRSPIAEFSFAARTSTNRASHDEICRILANLLRVLDTQYGAHPDPVVSETAPTQASQKFYSHFGLDFSFQQTKELHLEVFVTLLEAVPWALASGAEVVPYKSVVELLTRNVVHENREVAMASMTALQKMASRRNASVVVTHFAKYAFNLSDKPAPYNQAFLTSAQFKRLLKLYVELLNCWVTSFQQTRKPAKKGHPLNQDDERMSQDVLNDLYQVTYSVGDGTTNKPQHQSSPSDELEWKAIITVIEEIEGNGLYFVCSNDNKVRHYGFAILKLVELFDRAMTSADEESNPSAVHSRSSSKFAADAGTRLIHILEKLDLFELVAPLMDELTQPERARIAKLRHKPVARMLIKIAESDYGLDVTLWQRLFAKVVAICFEKCPMPVAICRSVVCTRLVQMHDLVVDYSNQGSDGANKTFSGLFKPVGHAPPELLVEQWKLYLIFACCLLTSTSEQKLSFPTNTPTTTTGGRKKSNSGSSGGVYIQHQTITSAKSVFRMVLPLLKSSQTMVRDAARQGLSCLNINVFRSFLESLPTNATEWSASSTSTNGSNNTAVPAVPARDVAGDRARVEIVHILAVVMSRFVDEAVIFDDEWIVANLVSLVKSVKTFLSRSEVQTAWEYQRLRRFWCQFLHPVLQGLQKHRSDIDRWMPFEARIGCFRWLTEWCGYGSNKDIEFERYSAMYKAIGHPNHRDAAQVAAKLEVERMALQAAALEAMATIVASPTVCDVPVGEHTITMSFDIPNTMAWIKLLMVYHENDDRRWLKVGERAFANIVSSSLAQCRPMSDEIIKELFSSDVAQLTEVYFTGYVREFVKHDPKSFGDDLTHQVMCLATFLVGHHQQSVRSVALEVMAFLEPHIVPDRAPDQLRIASFRESVMSQSKVVYKKALFDISTHLASADSQGTLPRISYMTKYFSVVSASGRRDLLACLLPWMSAVILAYDETEPVGDVSKPLTQGRLNTGSLMVLNNLFEITLLFADTISNEVEALWVALGSTHGNFDKILDFILSLCLERKHPEFVVHSKQIVDYLAFNNSQNQQDFYYIVDKFLDNLHPRSMVPPQPKRFTTDVIDPHNFSYVADVSLLIPYNDKDPSFSLGQLSLTFMVDLFTIGSPQFADKVAMLVHVSIVLLDHYLPLIQDQASEMLIHLLHHSDPQGEHAELVEETSDMLRQGRLWAYDDLNNDDVKRGARTPIPMDRLVRNVLKVVPHLQVQWSRVALHWATTCAVRHIACRSFQVFRSLLSFLDQSMLRDMLHRLSNTIADDTDDIQGFAMQILMTLNAIVAELSSEKLIDFPQLFWSAVACLYTVHEPEYIESLSTMAKFVSKIDLAAPDTISCLISTFPPKWEGRFAGLHQVILAGTRSGRSWDSTIKLMDKLLVLPDSEVIGVGSHRLLMAFLPNIPRFLHALSLHKIPSDVATCASNLAALATAHNRPHVARILVSISKNRFRSKDDFIVSCVHTLEREFFPRYEAQSVVLLMGMLANSIDWVKLETLAFLRHLLPVINLSKPEYSGVGADLISPLLRLLLTEHAESALRVLDEVEHISGSQLDREVLRMALGTTGAAARESQDNVTALFGIPQESGWSVPTPSLAAANTRNNVHAVYLTCTPTVVEEDGSDDDTIEFHRELPGQTPAYSPQEADADEVSMAVTDDHEASLSNVWAALDDLDSFFTKEQPEAGMALPASESVPQVYENDVSFILNRSLARTQSNISFRTGLADTPMVNSPPPVSPQMGYHSSAIAPRRSYIPFRSKRADTTPRIDNHQFEATTPTTSSPYANGNSNSVSTIITEGNSPTENPPPHHSPLNLHHLPSTRFEGILGGSSRKRSRKSLVSPPVSVVQLPENPTVATANILNQPISSPVHNRPKR</sequence>
<feature type="domain" description="Cell morphogenesis central region" evidence="4">
    <location>
        <begin position="1876"/>
        <end position="2007"/>
    </location>
</feature>
<dbReference type="GO" id="GO:0030427">
    <property type="term" value="C:site of polarized growth"/>
    <property type="evidence" value="ECO:0007669"/>
    <property type="project" value="TreeGrafter"/>
</dbReference>
<protein>
    <recommendedName>
        <fullName evidence="7">Cell morphogenesis protein N-terminal domain-containing protein</fullName>
    </recommendedName>
</protein>
<dbReference type="Pfam" id="PF14228">
    <property type="entry name" value="MOR2-PAG1_mid"/>
    <property type="match status" value="2"/>
</dbReference>
<reference evidence="5 6" key="1">
    <citation type="submission" date="2019-07" db="EMBL/GenBank/DDBJ databases">
        <title>Genome assembly of two rare yeast pathogens: Diutina rugosa and Trichomonascus ciferrii.</title>
        <authorList>
            <person name="Mixao V."/>
            <person name="Saus E."/>
            <person name="Hansen A."/>
            <person name="Lass-Flor C."/>
            <person name="Gabaldon T."/>
        </authorList>
    </citation>
    <scope>NUCLEOTIDE SEQUENCE [LARGE SCALE GENOMIC DNA]</scope>
    <source>
        <strain evidence="5 6">CBS 613</strain>
    </source>
</reference>
<evidence type="ECO:0000259" key="4">
    <source>
        <dbReference type="Pfam" id="PF14228"/>
    </source>
</evidence>
<dbReference type="PANTHER" id="PTHR12295:SF30">
    <property type="entry name" value="PROTEIN FURRY"/>
    <property type="match status" value="1"/>
</dbReference>
<feature type="region of interest" description="Disordered" evidence="1">
    <location>
        <begin position="1221"/>
        <end position="1245"/>
    </location>
</feature>
<feature type="compositionally biased region" description="Low complexity" evidence="1">
    <location>
        <begin position="1224"/>
        <end position="1233"/>
    </location>
</feature>
<dbReference type="InterPro" id="IPR025481">
    <property type="entry name" value="Cell_Morphogen_C"/>
</dbReference>
<dbReference type="EMBL" id="SWFT01000027">
    <property type="protein sequence ID" value="KAA8907091.1"/>
    <property type="molecule type" value="Genomic_DNA"/>
</dbReference>
<dbReference type="InterPro" id="IPR029473">
    <property type="entry name" value="MOR2-PAG1_mid"/>
</dbReference>
<dbReference type="Pfam" id="PF14225">
    <property type="entry name" value="MOR2-PAG1_C"/>
    <property type="match status" value="1"/>
</dbReference>
<evidence type="ECO:0008006" key="7">
    <source>
        <dbReference type="Google" id="ProtNLM"/>
    </source>
</evidence>
<dbReference type="GO" id="GO:0000902">
    <property type="term" value="P:cell morphogenesis"/>
    <property type="evidence" value="ECO:0007669"/>
    <property type="project" value="InterPro"/>
</dbReference>
<dbReference type="OMA" id="CGVLCMQ"/>
<feature type="compositionally biased region" description="Low complexity" evidence="1">
    <location>
        <begin position="2564"/>
        <end position="2573"/>
    </location>
</feature>
<evidence type="ECO:0000259" key="2">
    <source>
        <dbReference type="Pfam" id="PF14222"/>
    </source>
</evidence>
<feature type="compositionally biased region" description="Basic and acidic residues" evidence="1">
    <location>
        <begin position="2513"/>
        <end position="2525"/>
    </location>
</feature>
<evidence type="ECO:0000313" key="5">
    <source>
        <dbReference type="EMBL" id="KAA8907091.1"/>
    </source>
</evidence>
<dbReference type="GeneID" id="54779428"/>
<dbReference type="RefSeq" id="XP_034014442.1">
    <property type="nucleotide sequence ID" value="XM_034159060.1"/>
</dbReference>
<feature type="region of interest" description="Disordered" evidence="1">
    <location>
        <begin position="270"/>
        <end position="350"/>
    </location>
</feature>
<evidence type="ECO:0000256" key="1">
    <source>
        <dbReference type="SAM" id="MobiDB-lite"/>
    </source>
</evidence>
<feature type="compositionally biased region" description="Polar residues" evidence="1">
    <location>
        <begin position="2526"/>
        <end position="2556"/>
    </location>
</feature>
<name>A0A642UX62_DIURU</name>